<accession>A0A9Q5Z691</accession>
<comment type="caution">
    <text evidence="1">The sequence shown here is derived from an EMBL/GenBank/DDBJ whole genome shotgun (WGS) entry which is preliminary data.</text>
</comment>
<dbReference type="Proteomes" id="UP000222310">
    <property type="component" value="Unassembled WGS sequence"/>
</dbReference>
<dbReference type="AlphaFoldDB" id="A0A9Q5Z691"/>
<dbReference type="InterPro" id="IPR013320">
    <property type="entry name" value="ConA-like_dom_sf"/>
</dbReference>
<name>A0A9Q5Z691_NOSLI</name>
<reference evidence="1 2" key="1">
    <citation type="submission" date="2015-02" db="EMBL/GenBank/DDBJ databases">
        <title>Nostoc linckia genome annotation.</title>
        <authorList>
            <person name="Zhou Z."/>
        </authorList>
    </citation>
    <scope>NUCLEOTIDE SEQUENCE [LARGE SCALE GENOMIC DNA]</scope>
    <source>
        <strain evidence="2">z8</strain>
    </source>
</reference>
<evidence type="ECO:0000313" key="1">
    <source>
        <dbReference type="EMBL" id="PHJ95761.1"/>
    </source>
</evidence>
<organism evidence="1 2">
    <name type="scientific">Nostoc linckia z8</name>
    <dbReference type="NCBI Taxonomy" id="1628746"/>
    <lineage>
        <taxon>Bacteria</taxon>
        <taxon>Bacillati</taxon>
        <taxon>Cyanobacteriota</taxon>
        <taxon>Cyanophyceae</taxon>
        <taxon>Nostocales</taxon>
        <taxon>Nostocaceae</taxon>
        <taxon>Nostoc</taxon>
    </lineage>
</organism>
<dbReference type="EMBL" id="LAHD01000138">
    <property type="protein sequence ID" value="PHJ95761.1"/>
    <property type="molecule type" value="Genomic_DNA"/>
</dbReference>
<gene>
    <name evidence="1" type="ORF">VF08_31270</name>
</gene>
<dbReference type="Pfam" id="PF13385">
    <property type="entry name" value="Laminin_G_3"/>
    <property type="match status" value="1"/>
</dbReference>
<dbReference type="GeneID" id="57098196"/>
<dbReference type="SUPFAM" id="SSF49899">
    <property type="entry name" value="Concanavalin A-like lectins/glucanases"/>
    <property type="match status" value="1"/>
</dbReference>
<evidence type="ECO:0000313" key="2">
    <source>
        <dbReference type="Proteomes" id="UP000222310"/>
    </source>
</evidence>
<protein>
    <recommendedName>
        <fullName evidence="3">LamG domain-containing protein</fullName>
    </recommendedName>
</protein>
<dbReference type="InterPro" id="IPR001791">
    <property type="entry name" value="Laminin_G"/>
</dbReference>
<dbReference type="RefSeq" id="WP_099068984.1">
    <property type="nucleotide sequence ID" value="NZ_LAHD01000138.1"/>
</dbReference>
<dbReference type="CDD" id="cd00110">
    <property type="entry name" value="LamG"/>
    <property type="match status" value="1"/>
</dbReference>
<evidence type="ECO:0008006" key="3">
    <source>
        <dbReference type="Google" id="ProtNLM"/>
    </source>
</evidence>
<proteinExistence type="predicted"/>
<sequence length="263" mass="28379">MKFDQYPELTELTDNDLFLVWDKETGTLRRIKSSTAKTYAAPATTPVKTYSQLVLEDQNWSYLRFNETSGTAATDESGNTRNGNYQGGCILGVSGAFSDSKAVTFNGTTGYVSFGTSIPSPSLFCLECLFKTSSTGGSLFGFSSNQLTGGGSFDKQLYLSAGKLTAMVYSSSNQVITSPLAYNNNQWHIVTFNCLGGASQLWVDGSMVASMVHGFPSLYTGYWHIGYSVTGGYFSGSIDEPSILINASLPSQQIKARHKAFLG</sequence>
<dbReference type="Gene3D" id="2.60.120.200">
    <property type="match status" value="1"/>
</dbReference>